<dbReference type="RefSeq" id="WP_100346276.1">
    <property type="nucleotide sequence ID" value="NZ_MWWQ01000005.1"/>
</dbReference>
<keyword evidence="4" id="KW-1185">Reference proteome</keyword>
<accession>A0A261F167</accession>
<comment type="caution">
    <text evidence="3">The sequence shown here is derived from an EMBL/GenBank/DDBJ whole genome shotgun (WGS) entry which is preliminary data.</text>
</comment>
<gene>
    <name evidence="3" type="ORF">PSSU_0478</name>
</gene>
<name>A0A261F167_9BIFI</name>
<feature type="transmembrane region" description="Helical" evidence="2">
    <location>
        <begin position="27"/>
        <end position="52"/>
    </location>
</feature>
<evidence type="ECO:0000256" key="2">
    <source>
        <dbReference type="SAM" id="Phobius"/>
    </source>
</evidence>
<evidence type="ECO:0000313" key="3">
    <source>
        <dbReference type="EMBL" id="OZG52860.1"/>
    </source>
</evidence>
<keyword evidence="2" id="KW-1133">Transmembrane helix</keyword>
<organism evidence="3 4">
    <name type="scientific">Pseudoscardovia suis</name>
    <dbReference type="NCBI Taxonomy" id="987063"/>
    <lineage>
        <taxon>Bacteria</taxon>
        <taxon>Bacillati</taxon>
        <taxon>Actinomycetota</taxon>
        <taxon>Actinomycetes</taxon>
        <taxon>Bifidobacteriales</taxon>
        <taxon>Bifidobacteriaceae</taxon>
        <taxon>Pseudoscardovia</taxon>
    </lineage>
</organism>
<evidence type="ECO:0000313" key="4">
    <source>
        <dbReference type="Proteomes" id="UP000216454"/>
    </source>
</evidence>
<dbReference type="Proteomes" id="UP000216454">
    <property type="component" value="Unassembled WGS sequence"/>
</dbReference>
<proteinExistence type="predicted"/>
<feature type="compositionally biased region" description="Low complexity" evidence="1">
    <location>
        <begin position="840"/>
        <end position="849"/>
    </location>
</feature>
<dbReference type="OrthoDB" id="3237199at2"/>
<protein>
    <submittedName>
        <fullName evidence="3">Uncharacterized protein</fullName>
    </submittedName>
</protein>
<evidence type="ECO:0000256" key="1">
    <source>
        <dbReference type="SAM" id="MobiDB-lite"/>
    </source>
</evidence>
<dbReference type="AlphaFoldDB" id="A0A261F167"/>
<feature type="region of interest" description="Disordered" evidence="1">
    <location>
        <begin position="821"/>
        <end position="849"/>
    </location>
</feature>
<sequence>MRNTPLWKYCDAHFGARIRKRAHGESGAAMIMALLFTVMVILTLTIVTSVLVGQAIPFKTNKRTQQATYAAETGLELGLSFLRSAQQQAKADDNYQAFFPTINSQSDATMSNGRTDDPKEAQFVTAGGNTIVLDCVTQSHSDGTADLQSVMGTDTPRCPSMNSATASTTAPGTSDVNDYSAARVTYRVEITYWKSDPSVSDSTGNPAAEKVSGVTDFSNARYALVTAKAYGTRYANANKGNSQLPLITLQGIYQFGVTQKSSSPIPPGGDGVGGSSDGAFTFNDNEQGSSQHAWIKVTSQTLANDDKDVATVTGIWTEHISEHMESGSTAYIDDPANETCMVAADSSGNVSTSYTPVEGSKVRIFKRAWSNDPKGNGNTMTYTYTPQCQANGGYPNAWIYTEADTIRLAGTNLCVTGLDPYKSENYGTSAWATLQECGTSYTPNHYDSSGHSTGTKVDLLNGKPGYDTTAELNDANSALNKIQKWSFYFGFINAGWSNSTDGSTKFATGNVANGSYFSVLYPADTSVESDHGGCGSDVDPEHDMRTCYLTVGKWKRNPGATGYIDNDNERTFLQSLGHGGEAGYETSQVVSTTGACMQARPIGSGHWNVSNVVTKQCYVNAEPLTSWCYQQILRGGSVDTSKTYNNKFCGTRADNEYTKYDKITYDRPTKTDGTIDYDQTSYPVRLSWNGGCLKTDGTGAESILKSVSTPCNSLLGDDRVEFVRTEYVGKDSNFNYKFVLKSSLSGGYDASKFDSSANVAATNSAYSGALCLQEMNTNSGWVMGTNGTDRNTQQYAEMFPYVALQTCSATTTDRYGRTLTTPQQWNAPAASQGTNTRIDSGSTSTATSETSLQSASAGFMKVREYNLDALCTDSAPVSGTAAKGYSCWTV</sequence>
<feature type="compositionally biased region" description="Polar residues" evidence="1">
    <location>
        <begin position="822"/>
        <end position="839"/>
    </location>
</feature>
<reference evidence="3 4" key="1">
    <citation type="journal article" date="2017" name="BMC Genomics">
        <title>Comparative genomic and phylogenomic analyses of the Bifidobacteriaceae family.</title>
        <authorList>
            <person name="Lugli G.A."/>
            <person name="Milani C."/>
            <person name="Turroni F."/>
            <person name="Duranti S."/>
            <person name="Mancabelli L."/>
            <person name="Mangifesta M."/>
            <person name="Ferrario C."/>
            <person name="Modesto M."/>
            <person name="Mattarelli P."/>
            <person name="Jiri K."/>
            <person name="van Sinderen D."/>
            <person name="Ventura M."/>
        </authorList>
    </citation>
    <scope>NUCLEOTIDE SEQUENCE [LARGE SCALE GENOMIC DNA]</scope>
    <source>
        <strain evidence="3 4">DSM 24744</strain>
    </source>
</reference>
<dbReference type="EMBL" id="MWWQ01000005">
    <property type="protein sequence ID" value="OZG52860.1"/>
    <property type="molecule type" value="Genomic_DNA"/>
</dbReference>
<keyword evidence="2" id="KW-0812">Transmembrane</keyword>
<keyword evidence="2" id="KW-0472">Membrane</keyword>